<dbReference type="EMBL" id="JAFBEC010000002">
    <property type="protein sequence ID" value="MBM7631837.1"/>
    <property type="molecule type" value="Genomic_DNA"/>
</dbReference>
<evidence type="ECO:0008006" key="3">
    <source>
        <dbReference type="Google" id="ProtNLM"/>
    </source>
</evidence>
<name>A0ABS2P8U8_9BACL</name>
<reference evidence="1 2" key="1">
    <citation type="submission" date="2021-01" db="EMBL/GenBank/DDBJ databases">
        <title>Genomic Encyclopedia of Type Strains, Phase IV (KMG-IV): sequencing the most valuable type-strain genomes for metagenomic binning, comparative biology and taxonomic classification.</title>
        <authorList>
            <person name="Goeker M."/>
        </authorList>
    </citation>
    <scope>NUCLEOTIDE SEQUENCE [LARGE SCALE GENOMIC DNA]</scope>
    <source>
        <strain evidence="1 2">DSM 25540</strain>
    </source>
</reference>
<keyword evidence="2" id="KW-1185">Reference proteome</keyword>
<dbReference type="InterPro" id="IPR021338">
    <property type="entry name" value="DUF2953"/>
</dbReference>
<gene>
    <name evidence="1" type="ORF">JOD17_000929</name>
</gene>
<dbReference type="Pfam" id="PF11167">
    <property type="entry name" value="DUF2953"/>
    <property type="match status" value="1"/>
</dbReference>
<dbReference type="Proteomes" id="UP000741863">
    <property type="component" value="Unassembled WGS sequence"/>
</dbReference>
<comment type="caution">
    <text evidence="1">The sequence shown here is derived from an EMBL/GenBank/DDBJ whole genome shotgun (WGS) entry which is preliminary data.</text>
</comment>
<evidence type="ECO:0000313" key="2">
    <source>
        <dbReference type="Proteomes" id="UP000741863"/>
    </source>
</evidence>
<organism evidence="1 2">
    <name type="scientific">Geomicrobium sediminis</name>
    <dbReference type="NCBI Taxonomy" id="1347788"/>
    <lineage>
        <taxon>Bacteria</taxon>
        <taxon>Bacillati</taxon>
        <taxon>Bacillota</taxon>
        <taxon>Bacilli</taxon>
        <taxon>Bacillales</taxon>
        <taxon>Geomicrobium</taxon>
    </lineage>
</organism>
<proteinExistence type="predicted"/>
<evidence type="ECO:0000313" key="1">
    <source>
        <dbReference type="EMBL" id="MBM7631837.1"/>
    </source>
</evidence>
<sequence length="229" mass="26328">MVWLIICAVTLILLGIGVVTYFLRVSCHIHVLQANLHTNGELQVKLLRGLLKKTWDVPAIRFDEKNLSFVYVEDETKLFSKRKQKKVKEETPRDIESRLKDSKELIEGISHLGTILRKFLATVRVEQWKWATTFGTGDAAVTGIAAGVAWTLKAFMLQLVSSYTQLRERPHFQVTPFYQAPVFYMDVRCIVTFQIGHAIRALLKMWMHSKKLQKTSSRNERTEHVTKGA</sequence>
<protein>
    <recommendedName>
        <fullName evidence="3">DUF2953 domain-containing protein</fullName>
    </recommendedName>
</protein>
<accession>A0ABS2P8U8</accession>